<dbReference type="AlphaFoldDB" id="A0A949WT98"/>
<feature type="domain" description="HTH araC/xylS-type" evidence="4">
    <location>
        <begin position="163"/>
        <end position="269"/>
    </location>
</feature>
<dbReference type="PANTHER" id="PTHR46796:SF13">
    <property type="entry name" value="HTH-TYPE TRANSCRIPTIONAL ACTIVATOR RHAS"/>
    <property type="match status" value="1"/>
</dbReference>
<dbReference type="Pfam" id="PF12833">
    <property type="entry name" value="HTH_18"/>
    <property type="match status" value="1"/>
</dbReference>
<comment type="caution">
    <text evidence="5">The sequence shown here is derived from an EMBL/GenBank/DDBJ whole genome shotgun (WGS) entry which is preliminary data.</text>
</comment>
<evidence type="ECO:0000256" key="2">
    <source>
        <dbReference type="ARBA" id="ARBA00023125"/>
    </source>
</evidence>
<dbReference type="InterPro" id="IPR050204">
    <property type="entry name" value="AraC_XylS_family_regulators"/>
</dbReference>
<gene>
    <name evidence="5" type="ORF">I6U48_23925</name>
</gene>
<dbReference type="PROSITE" id="PS01124">
    <property type="entry name" value="HTH_ARAC_FAMILY_2"/>
    <property type="match status" value="1"/>
</dbReference>
<keyword evidence="3" id="KW-0804">Transcription</keyword>
<dbReference type="EMBL" id="JAEEGC010000142">
    <property type="protein sequence ID" value="MBV7275946.1"/>
    <property type="molecule type" value="Genomic_DNA"/>
</dbReference>
<dbReference type="InterPro" id="IPR018060">
    <property type="entry name" value="HTH_AraC"/>
</dbReference>
<reference evidence="5" key="1">
    <citation type="submission" date="2020-12" db="EMBL/GenBank/DDBJ databases">
        <title>Clostridium thailandense sp. nov., a novel acetogenic bacterium isolated from peat land soil in Thailand.</title>
        <authorList>
            <person name="Chaikitkaew S."/>
            <person name="Birkeland N.K."/>
        </authorList>
    </citation>
    <scope>NUCLEOTIDE SEQUENCE</scope>
    <source>
        <strain evidence="5">PL3</strain>
    </source>
</reference>
<accession>A0A949WT98</accession>
<dbReference type="Pfam" id="PF20240">
    <property type="entry name" value="DUF6597"/>
    <property type="match status" value="1"/>
</dbReference>
<proteinExistence type="predicted"/>
<dbReference type="GO" id="GO:0043565">
    <property type="term" value="F:sequence-specific DNA binding"/>
    <property type="evidence" value="ECO:0007669"/>
    <property type="project" value="InterPro"/>
</dbReference>
<protein>
    <submittedName>
        <fullName evidence="5">AraC family transcriptional regulator</fullName>
    </submittedName>
</protein>
<keyword evidence="2" id="KW-0238">DNA-binding</keyword>
<dbReference type="Proteomes" id="UP000694308">
    <property type="component" value="Unassembled WGS sequence"/>
</dbReference>
<evidence type="ECO:0000259" key="4">
    <source>
        <dbReference type="PROSITE" id="PS01124"/>
    </source>
</evidence>
<organism evidence="5 6">
    <name type="scientific">Clostridium thailandense</name>
    <dbReference type="NCBI Taxonomy" id="2794346"/>
    <lineage>
        <taxon>Bacteria</taxon>
        <taxon>Bacillati</taxon>
        <taxon>Bacillota</taxon>
        <taxon>Clostridia</taxon>
        <taxon>Eubacteriales</taxon>
        <taxon>Clostridiaceae</taxon>
        <taxon>Clostridium</taxon>
    </lineage>
</organism>
<keyword evidence="1" id="KW-0805">Transcription regulation</keyword>
<dbReference type="RefSeq" id="WP_218322992.1">
    <property type="nucleotide sequence ID" value="NZ_JAEEGC010000142.1"/>
</dbReference>
<name>A0A949WT98_9CLOT</name>
<dbReference type="PANTHER" id="PTHR46796">
    <property type="entry name" value="HTH-TYPE TRANSCRIPTIONAL ACTIVATOR RHAS-RELATED"/>
    <property type="match status" value="1"/>
</dbReference>
<evidence type="ECO:0000256" key="1">
    <source>
        <dbReference type="ARBA" id="ARBA00023015"/>
    </source>
</evidence>
<dbReference type="GO" id="GO:0003700">
    <property type="term" value="F:DNA-binding transcription factor activity"/>
    <property type="evidence" value="ECO:0007669"/>
    <property type="project" value="InterPro"/>
</dbReference>
<evidence type="ECO:0000313" key="5">
    <source>
        <dbReference type="EMBL" id="MBV7275946.1"/>
    </source>
</evidence>
<sequence>MILDPKYIVISPKQPYFVMATSRYYKAVVMNYGISHFYCFQRDGTTENPIVAVPDGCFDILFFCDEKEPCAYVCGTVLHPKSTLNTKNKCFFGVRFLPGSSFKFKNVTMSDLVEQEIPFLEIIEDKDLFEQITSSKDFNYQIQIFMDKYLKFYNYSEATSKHKDLRKFIMRNIMETAGQIRVKELADVTGYSVRYINKMFSEQFGLSPKVFCKLMRFQYLLNNLNDCKKEIFHTNLTELAMELGYYDQSHMIKDFYEFTNTTPGKYIHSLQETEYKKRLIII</sequence>
<dbReference type="SMART" id="SM00342">
    <property type="entry name" value="HTH_ARAC"/>
    <property type="match status" value="1"/>
</dbReference>
<keyword evidence="6" id="KW-1185">Reference proteome</keyword>
<evidence type="ECO:0000256" key="3">
    <source>
        <dbReference type="ARBA" id="ARBA00023163"/>
    </source>
</evidence>
<dbReference type="InterPro" id="IPR046532">
    <property type="entry name" value="DUF6597"/>
</dbReference>
<evidence type="ECO:0000313" key="6">
    <source>
        <dbReference type="Proteomes" id="UP000694308"/>
    </source>
</evidence>